<dbReference type="Proteomes" id="UP000178908">
    <property type="component" value="Unassembled WGS sequence"/>
</dbReference>
<gene>
    <name evidence="2" type="ORF">A3C61_03820</name>
</gene>
<dbReference type="EMBL" id="MGJO01000032">
    <property type="protein sequence ID" value="OGN09082.1"/>
    <property type="molecule type" value="Genomic_DNA"/>
</dbReference>
<proteinExistence type="predicted"/>
<name>A0A1F8F7G7_9BACT</name>
<protein>
    <recommendedName>
        <fullName evidence="1">Methyltransferase type 11 domain-containing protein</fullName>
    </recommendedName>
</protein>
<evidence type="ECO:0000313" key="2">
    <source>
        <dbReference type="EMBL" id="OGN09082.1"/>
    </source>
</evidence>
<sequence>MVKEYIPDKYKIEPGGETAYGEIADKIVDRETGHWFFLTNRPFKDINHNFANIPQKVIEELKDRRTEKSEPIRVLDVGGGIESRASSELAEKERDQNVQVFSIDMAVRKKDQEDLHQIAGDVLKLPIKDGAIDLAYSRMSISLIAEEEPGKLFEALREVARVLKPGGIFLVDKTFTERLEKLEEFKSLEGELGVVFYSKELGLFLKPLERLLNKLRHDYPDWKFIIMIKEPVDENLLKKLKLKELR</sequence>
<dbReference type="Gene3D" id="3.40.50.150">
    <property type="entry name" value="Vaccinia Virus protein VP39"/>
    <property type="match status" value="1"/>
</dbReference>
<dbReference type="CDD" id="cd02440">
    <property type="entry name" value="AdoMet_MTases"/>
    <property type="match status" value="1"/>
</dbReference>
<organism evidence="2 3">
    <name type="scientific">Candidatus Yanofskybacteria bacterium RIFCSPHIGHO2_02_FULL_39_10</name>
    <dbReference type="NCBI Taxonomy" id="1802674"/>
    <lineage>
        <taxon>Bacteria</taxon>
        <taxon>Candidatus Yanofskyibacteriota</taxon>
    </lineage>
</organism>
<feature type="domain" description="Methyltransferase type 11" evidence="1">
    <location>
        <begin position="75"/>
        <end position="171"/>
    </location>
</feature>
<dbReference type="GO" id="GO:0008757">
    <property type="term" value="F:S-adenosylmethionine-dependent methyltransferase activity"/>
    <property type="evidence" value="ECO:0007669"/>
    <property type="project" value="InterPro"/>
</dbReference>
<evidence type="ECO:0000259" key="1">
    <source>
        <dbReference type="Pfam" id="PF08241"/>
    </source>
</evidence>
<dbReference type="Pfam" id="PF08241">
    <property type="entry name" value="Methyltransf_11"/>
    <property type="match status" value="1"/>
</dbReference>
<dbReference type="InterPro" id="IPR029063">
    <property type="entry name" value="SAM-dependent_MTases_sf"/>
</dbReference>
<reference evidence="2 3" key="1">
    <citation type="journal article" date="2016" name="Nat. Commun.">
        <title>Thousands of microbial genomes shed light on interconnected biogeochemical processes in an aquifer system.</title>
        <authorList>
            <person name="Anantharaman K."/>
            <person name="Brown C.T."/>
            <person name="Hug L.A."/>
            <person name="Sharon I."/>
            <person name="Castelle C.J."/>
            <person name="Probst A.J."/>
            <person name="Thomas B.C."/>
            <person name="Singh A."/>
            <person name="Wilkins M.J."/>
            <person name="Karaoz U."/>
            <person name="Brodie E.L."/>
            <person name="Williams K.H."/>
            <person name="Hubbard S.S."/>
            <person name="Banfield J.F."/>
        </authorList>
    </citation>
    <scope>NUCLEOTIDE SEQUENCE [LARGE SCALE GENOMIC DNA]</scope>
</reference>
<accession>A0A1F8F7G7</accession>
<dbReference type="SUPFAM" id="SSF53335">
    <property type="entry name" value="S-adenosyl-L-methionine-dependent methyltransferases"/>
    <property type="match status" value="1"/>
</dbReference>
<dbReference type="AlphaFoldDB" id="A0A1F8F7G7"/>
<comment type="caution">
    <text evidence="2">The sequence shown here is derived from an EMBL/GenBank/DDBJ whole genome shotgun (WGS) entry which is preliminary data.</text>
</comment>
<dbReference type="InterPro" id="IPR013216">
    <property type="entry name" value="Methyltransf_11"/>
</dbReference>
<evidence type="ECO:0000313" key="3">
    <source>
        <dbReference type="Proteomes" id="UP000178908"/>
    </source>
</evidence>